<name>A0A3G9GD15_9NEIS</name>
<accession>A0A3G9GD15</accession>
<protein>
    <submittedName>
        <fullName evidence="2">Uncharacterized protein</fullName>
    </submittedName>
</protein>
<organism evidence="2 3">
    <name type="scientific">Aquitalea magnusonii</name>
    <dbReference type="NCBI Taxonomy" id="332411"/>
    <lineage>
        <taxon>Bacteria</taxon>
        <taxon>Pseudomonadati</taxon>
        <taxon>Pseudomonadota</taxon>
        <taxon>Betaproteobacteria</taxon>
        <taxon>Neisseriales</taxon>
        <taxon>Chromobacteriaceae</taxon>
        <taxon>Aquitalea</taxon>
    </lineage>
</organism>
<keyword evidence="3" id="KW-1185">Reference proteome</keyword>
<feature type="region of interest" description="Disordered" evidence="1">
    <location>
        <begin position="12"/>
        <end position="37"/>
    </location>
</feature>
<dbReference type="AlphaFoldDB" id="A0A3G9GD15"/>
<dbReference type="Proteomes" id="UP000198290">
    <property type="component" value="Chromosome"/>
</dbReference>
<gene>
    <name evidence="2" type="ORF">DLM_2123</name>
</gene>
<evidence type="ECO:0000313" key="3">
    <source>
        <dbReference type="Proteomes" id="UP000198290"/>
    </source>
</evidence>
<evidence type="ECO:0000313" key="2">
    <source>
        <dbReference type="EMBL" id="BBF85738.1"/>
    </source>
</evidence>
<evidence type="ECO:0000256" key="1">
    <source>
        <dbReference type="SAM" id="MobiDB-lite"/>
    </source>
</evidence>
<proteinExistence type="predicted"/>
<reference evidence="3" key="1">
    <citation type="journal article" date="2017" name="Biotechnol. Biofuels">
        <title>Evaluation of environmental bacterial communities as a factor affecting the growth of duckweed Lemna minor.</title>
        <authorList>
            <person name="Ishizawa H."/>
            <person name="Kuroda M."/>
            <person name="Morikawa M."/>
            <person name="Ike M."/>
        </authorList>
    </citation>
    <scope>NUCLEOTIDE SEQUENCE [LARGE SCALE GENOMIC DNA]</scope>
    <source>
        <strain evidence="3">H3</strain>
    </source>
</reference>
<dbReference type="KEGG" id="amah:DLM_2123"/>
<feature type="compositionally biased region" description="Polar residues" evidence="1">
    <location>
        <begin position="20"/>
        <end position="37"/>
    </location>
</feature>
<reference evidence="2 3" key="2">
    <citation type="journal article" date="2017" name="Genome Announc.">
        <title>Draft genome sequence of Aquitalea magnusonii strain H3, a plant growth-promoting bacterium of duckweed Lemna minor.</title>
        <authorList>
            <person name="Ishizawa H."/>
            <person name="Kuroda M."/>
            <person name="Ike M."/>
        </authorList>
    </citation>
    <scope>NUCLEOTIDE SEQUENCE [LARGE SCALE GENOMIC DNA]</scope>
    <source>
        <strain evidence="2 3">H3</strain>
    </source>
</reference>
<sequence length="37" mass="3999">MKLLSAAKKIAQHAWGKRTATASSSRHAGATRQQVSY</sequence>
<reference evidence="3" key="3">
    <citation type="journal article" date="2017" name="Plant Physiol. Biochem.">
        <title>Differential oxidative and antioxidative response of duckweed Lemna minor toward plant growth promoting/inhibiting bacteria.</title>
        <authorList>
            <person name="Ishizawa H."/>
            <person name="Kuroda M."/>
            <person name="Morikawa M."/>
            <person name="Ike M."/>
        </authorList>
    </citation>
    <scope>NUCLEOTIDE SEQUENCE [LARGE SCALE GENOMIC DNA]</scope>
    <source>
        <strain evidence="3">H3</strain>
    </source>
</reference>
<dbReference type="EMBL" id="AP018823">
    <property type="protein sequence ID" value="BBF85738.1"/>
    <property type="molecule type" value="Genomic_DNA"/>
</dbReference>